<dbReference type="EMBL" id="GBXM01053158">
    <property type="protein sequence ID" value="JAH55419.1"/>
    <property type="molecule type" value="Transcribed_RNA"/>
</dbReference>
<organism evidence="2">
    <name type="scientific">Anguilla anguilla</name>
    <name type="common">European freshwater eel</name>
    <name type="synonym">Muraena anguilla</name>
    <dbReference type="NCBI Taxonomy" id="7936"/>
    <lineage>
        <taxon>Eukaryota</taxon>
        <taxon>Metazoa</taxon>
        <taxon>Chordata</taxon>
        <taxon>Craniata</taxon>
        <taxon>Vertebrata</taxon>
        <taxon>Euteleostomi</taxon>
        <taxon>Actinopterygii</taxon>
        <taxon>Neopterygii</taxon>
        <taxon>Teleostei</taxon>
        <taxon>Anguilliformes</taxon>
        <taxon>Anguillidae</taxon>
        <taxon>Anguilla</taxon>
    </lineage>
</organism>
<proteinExistence type="predicted"/>
<dbReference type="AlphaFoldDB" id="A0A0E9TNZ5"/>
<reference evidence="2" key="1">
    <citation type="submission" date="2014-11" db="EMBL/GenBank/DDBJ databases">
        <authorList>
            <person name="Amaro Gonzalez C."/>
        </authorList>
    </citation>
    <scope>NUCLEOTIDE SEQUENCE</scope>
</reference>
<evidence type="ECO:0000313" key="2">
    <source>
        <dbReference type="EMBL" id="JAH55419.1"/>
    </source>
</evidence>
<protein>
    <submittedName>
        <fullName evidence="2">Uncharacterized protein</fullName>
    </submittedName>
</protein>
<sequence length="49" mass="5594">MSINQQFYLYSAFTKQLVTSSFTESQPPKSKPKATVARKDSLTDNRKKP</sequence>
<accession>A0A0E9TNZ5</accession>
<evidence type="ECO:0000256" key="1">
    <source>
        <dbReference type="SAM" id="MobiDB-lite"/>
    </source>
</evidence>
<feature type="region of interest" description="Disordered" evidence="1">
    <location>
        <begin position="21"/>
        <end position="49"/>
    </location>
</feature>
<feature type="compositionally biased region" description="Basic and acidic residues" evidence="1">
    <location>
        <begin position="37"/>
        <end position="49"/>
    </location>
</feature>
<reference evidence="2" key="2">
    <citation type="journal article" date="2015" name="Fish Shellfish Immunol.">
        <title>Early steps in the European eel (Anguilla anguilla)-Vibrio vulnificus interaction in the gills: Role of the RtxA13 toxin.</title>
        <authorList>
            <person name="Callol A."/>
            <person name="Pajuelo D."/>
            <person name="Ebbesson L."/>
            <person name="Teles M."/>
            <person name="MacKenzie S."/>
            <person name="Amaro C."/>
        </authorList>
    </citation>
    <scope>NUCLEOTIDE SEQUENCE</scope>
</reference>
<name>A0A0E9TNZ5_ANGAN</name>